<dbReference type="InterPro" id="IPR021255">
    <property type="entry name" value="DUF2807"/>
</dbReference>
<accession>A0ABP8S3R0</accession>
<evidence type="ECO:0000313" key="3">
    <source>
        <dbReference type="Proteomes" id="UP001501598"/>
    </source>
</evidence>
<keyword evidence="3" id="KW-1185">Reference proteome</keyword>
<dbReference type="PANTHER" id="PTHR39200">
    <property type="entry name" value="HYPOTHETICAL EXPORTED PROTEIN"/>
    <property type="match status" value="1"/>
</dbReference>
<name>A0ABP8S3R0_9PSEU</name>
<evidence type="ECO:0000259" key="1">
    <source>
        <dbReference type="Pfam" id="PF10988"/>
    </source>
</evidence>
<dbReference type="PANTHER" id="PTHR39200:SF1">
    <property type="entry name" value="AUTO-TRANSPORTER ADHESIN HEAD GIN DOMAIN-CONTAINING PROTEIN-RELATED"/>
    <property type="match status" value="1"/>
</dbReference>
<feature type="domain" description="Putative auto-transporter adhesin head GIN" evidence="1">
    <location>
        <begin position="30"/>
        <end position="191"/>
    </location>
</feature>
<dbReference type="RefSeq" id="WP_345426667.1">
    <property type="nucleotide sequence ID" value="NZ_BAABGT010000109.1"/>
</dbReference>
<reference evidence="3" key="1">
    <citation type="journal article" date="2019" name="Int. J. Syst. Evol. Microbiol.">
        <title>The Global Catalogue of Microorganisms (GCM) 10K type strain sequencing project: providing services to taxonomists for standard genome sequencing and annotation.</title>
        <authorList>
            <consortium name="The Broad Institute Genomics Platform"/>
            <consortium name="The Broad Institute Genome Sequencing Center for Infectious Disease"/>
            <person name="Wu L."/>
            <person name="Ma J."/>
        </authorList>
    </citation>
    <scope>NUCLEOTIDE SEQUENCE [LARGE SCALE GENOMIC DNA]</scope>
    <source>
        <strain evidence="3">JCM 17906</strain>
    </source>
</reference>
<gene>
    <name evidence="2" type="ORF">GCM10023175_63830</name>
</gene>
<comment type="caution">
    <text evidence="2">The sequence shown here is derived from an EMBL/GenBank/DDBJ whole genome shotgun (WGS) entry which is preliminary data.</text>
</comment>
<dbReference type="Pfam" id="PF10988">
    <property type="entry name" value="DUF2807"/>
    <property type="match status" value="1"/>
</dbReference>
<evidence type="ECO:0000313" key="2">
    <source>
        <dbReference type="EMBL" id="GAA4558170.1"/>
    </source>
</evidence>
<organism evidence="2 3">
    <name type="scientific">Pseudonocardia xishanensis</name>
    <dbReference type="NCBI Taxonomy" id="630995"/>
    <lineage>
        <taxon>Bacteria</taxon>
        <taxon>Bacillati</taxon>
        <taxon>Actinomycetota</taxon>
        <taxon>Actinomycetes</taxon>
        <taxon>Pseudonocardiales</taxon>
        <taxon>Pseudonocardiaceae</taxon>
        <taxon>Pseudonocardia</taxon>
    </lineage>
</organism>
<proteinExistence type="predicted"/>
<sequence>MLLLLAVGACGSGVAASGSVKTEDRHLQGFDSVEFASAGTLTIEQTGTDSVAISADEAYLSSLTSELDGRTLRLGVRPGTSIDGGRDIRYTVTVASLTDLEVAGAGDVTVSGVDTPSLAVVQSGAGRITITGRTTSSTVELSGTGAYDGRGLAAESVDVSVSGAGSAEVTATTTLKARVSGVGDIGYLGDPAVTREVSGVGEIKKL</sequence>
<dbReference type="Proteomes" id="UP001501598">
    <property type="component" value="Unassembled WGS sequence"/>
</dbReference>
<dbReference type="Gene3D" id="2.160.20.120">
    <property type="match status" value="1"/>
</dbReference>
<protein>
    <recommendedName>
        <fullName evidence="1">Putative auto-transporter adhesin head GIN domain-containing protein</fullName>
    </recommendedName>
</protein>
<dbReference type="EMBL" id="BAABGT010000109">
    <property type="protein sequence ID" value="GAA4558170.1"/>
    <property type="molecule type" value="Genomic_DNA"/>
</dbReference>